<dbReference type="Proteomes" id="UP000077069">
    <property type="component" value="Unassembled WGS sequence"/>
</dbReference>
<comment type="subcellular location">
    <subcellularLocation>
        <location evidence="1">Nucleus</location>
    </subcellularLocation>
</comment>
<dbReference type="Pfam" id="PF10232">
    <property type="entry name" value="Med8"/>
    <property type="match status" value="1"/>
</dbReference>
<comment type="subunit">
    <text evidence="1">Component of the Mediator complex.</text>
</comment>
<keyword evidence="1" id="KW-0539">Nucleus</keyword>
<dbReference type="GO" id="GO:0006357">
    <property type="term" value="P:regulation of transcription by RNA polymerase II"/>
    <property type="evidence" value="ECO:0007669"/>
    <property type="project" value="InterPro"/>
</dbReference>
<comment type="similarity">
    <text evidence="1">Belongs to the Mediator complex subunit 8 family.</text>
</comment>
<dbReference type="GeneID" id="28765291"/>
<evidence type="ECO:0000256" key="1">
    <source>
        <dbReference type="RuleBase" id="RU364144"/>
    </source>
</evidence>
<reference evidence="3 4" key="1">
    <citation type="submission" date="2016-05" db="EMBL/GenBank/DDBJ databases">
        <title>Comparative analysis of secretome profiles of manganese(II)-oxidizing ascomycete fungi.</title>
        <authorList>
            <consortium name="DOE Joint Genome Institute"/>
            <person name="Zeiner C.A."/>
            <person name="Purvine S.O."/>
            <person name="Zink E.M."/>
            <person name="Wu S."/>
            <person name="Pasa-Tolic L."/>
            <person name="Chaput D.L."/>
            <person name="Haridas S."/>
            <person name="Grigoriev I.V."/>
            <person name="Santelli C.M."/>
            <person name="Hansel C.M."/>
        </authorList>
    </citation>
    <scope>NUCLEOTIDE SEQUENCE [LARGE SCALE GENOMIC DNA]</scope>
    <source>
        <strain evidence="3 4">AP3s5-JAC2a</strain>
    </source>
</reference>
<dbReference type="EMBL" id="KV441549">
    <property type="protein sequence ID" value="OAG10728.1"/>
    <property type="molecule type" value="Genomic_DNA"/>
</dbReference>
<sequence length="257" mass="28602">MASNTNQAPPGEPAKADIALLESLRTRLMSLVWILEQMKKELMANPTAPPDWPTIQRSISAVSNTITSIQSFINKDPETHSTFRALHSFPIPPFPAANESLGTIIEAILSKEPGAKEKDWILDKIIKAAEFAHVPSDWDIQAKPPVDEQDEDMDEGGEGSLKLRRQKANLDEDQLADLWRDVYDIVNEVAKVSNQNQEEDDSSASGDEEDEEMEDVLETGTPVQGVGGEKEKKVKEEQPMMSLDTIHRFMSTGSTFR</sequence>
<dbReference type="InterPro" id="IPR019364">
    <property type="entry name" value="Mediatior_Med8_fun/met"/>
</dbReference>
<feature type="compositionally biased region" description="Basic and acidic residues" evidence="2">
    <location>
        <begin position="228"/>
        <end position="238"/>
    </location>
</feature>
<dbReference type="GO" id="GO:0003712">
    <property type="term" value="F:transcription coregulator activity"/>
    <property type="evidence" value="ECO:0007669"/>
    <property type="project" value="InterPro"/>
</dbReference>
<keyword evidence="1" id="KW-0010">Activator</keyword>
<comment type="function">
    <text evidence="1">Component of the Mediator complex, a coactivator involved in the regulated transcription of nearly all RNA polymerase II-dependent genes. Mediator functions as a bridge to convey information from gene-specific regulatory proteins to the basal RNA polymerase II transcription machinery. Mediator is recruited to promoters by direct interactions with regulatory proteins and serves as a scaffold for the assembly of a functional preinitiation complex with RNA polymerase II and the general transcription factors.</text>
</comment>
<dbReference type="InParanoid" id="A0A177CUN4"/>
<evidence type="ECO:0000313" key="4">
    <source>
        <dbReference type="Proteomes" id="UP000077069"/>
    </source>
</evidence>
<feature type="compositionally biased region" description="Acidic residues" evidence="2">
    <location>
        <begin position="197"/>
        <end position="217"/>
    </location>
</feature>
<accession>A0A177CUN4</accession>
<dbReference type="GO" id="GO:0016592">
    <property type="term" value="C:mediator complex"/>
    <property type="evidence" value="ECO:0007669"/>
    <property type="project" value="InterPro"/>
</dbReference>
<feature type="region of interest" description="Disordered" evidence="2">
    <location>
        <begin position="140"/>
        <end position="165"/>
    </location>
</feature>
<organism evidence="3 4">
    <name type="scientific">Paraphaeosphaeria sporulosa</name>
    <dbReference type="NCBI Taxonomy" id="1460663"/>
    <lineage>
        <taxon>Eukaryota</taxon>
        <taxon>Fungi</taxon>
        <taxon>Dikarya</taxon>
        <taxon>Ascomycota</taxon>
        <taxon>Pezizomycotina</taxon>
        <taxon>Dothideomycetes</taxon>
        <taxon>Pleosporomycetidae</taxon>
        <taxon>Pleosporales</taxon>
        <taxon>Massarineae</taxon>
        <taxon>Didymosphaeriaceae</taxon>
        <taxon>Paraphaeosphaeria</taxon>
    </lineage>
</organism>
<gene>
    <name evidence="1" type="primary">MED8</name>
    <name evidence="3" type="ORF">CC84DRAFT_1203091</name>
</gene>
<proteinExistence type="inferred from homology"/>
<keyword evidence="1" id="KW-0805">Transcription regulation</keyword>
<feature type="region of interest" description="Disordered" evidence="2">
    <location>
        <begin position="191"/>
        <end position="257"/>
    </location>
</feature>
<evidence type="ECO:0000313" key="3">
    <source>
        <dbReference type="EMBL" id="OAG10728.1"/>
    </source>
</evidence>
<dbReference type="AlphaFoldDB" id="A0A177CUN4"/>
<keyword evidence="1" id="KW-0804">Transcription</keyword>
<protein>
    <recommendedName>
        <fullName evidence="1">Mediator of RNA polymerase II transcription subunit 8</fullName>
    </recommendedName>
    <alternativeName>
        <fullName evidence="1">Mediator complex subunit 8</fullName>
    </alternativeName>
</protein>
<evidence type="ECO:0000256" key="2">
    <source>
        <dbReference type="SAM" id="MobiDB-lite"/>
    </source>
</evidence>
<name>A0A177CUN4_9PLEO</name>
<dbReference type="OrthoDB" id="5329317at2759"/>
<dbReference type="RefSeq" id="XP_018041093.1">
    <property type="nucleotide sequence ID" value="XM_018181805.1"/>
</dbReference>
<dbReference type="Gene3D" id="1.20.58.1710">
    <property type="match status" value="1"/>
</dbReference>
<keyword evidence="4" id="KW-1185">Reference proteome</keyword>
<feature type="compositionally biased region" description="Acidic residues" evidence="2">
    <location>
        <begin position="147"/>
        <end position="157"/>
    </location>
</feature>